<dbReference type="EMBL" id="HBEA01013990">
    <property type="protein sequence ID" value="CAD8261171.1"/>
    <property type="molecule type" value="Transcribed_RNA"/>
</dbReference>
<dbReference type="PROSITE" id="PS51293">
    <property type="entry name" value="SANT"/>
    <property type="match status" value="2"/>
</dbReference>
<feature type="compositionally biased region" description="Polar residues" evidence="1">
    <location>
        <begin position="574"/>
        <end position="590"/>
    </location>
</feature>
<feature type="compositionally biased region" description="Polar residues" evidence="1">
    <location>
        <begin position="305"/>
        <end position="315"/>
    </location>
</feature>
<sequence length="1112" mass="116258">MEDAAEGGRRRRSIDPYLSGSIANEVLPQPGRPKRVARQASTDDFVRTDYEFQLMMNEMSQGEEVRDRLARGGIPPTPMLSSHSMGEAMLELGHMSLAENRNTTDGAPMLCANVPLGEKCPLGNRCNCLRAMQVEQMRSTVWTDLEKLIFLDQFCMHPKDFRAIASTLKNKTTKDCVAFYYNSKKSIDYKGVLREHQASRRGVSVSWAATFSALQAVGGAAKVDEIGGITFVLPQSERTCSTLQNHPPPPHGLEGESIGHPGYSNALSSSKRRLSWYGDHRLCFSVAQIAVQLRGMSKQQREKQQTLLTHASSDSRTGEAVRALEDDNSFPKPLLAYCFVSVQPAREQRISEPRRSSHLQAPTQESSTALADDDDFLAAGGKKRKTKEDSKKPGKRRRSEGAIATGHDSETGSMLSGVGRNAAFAGVYDLLQQNGSLKESAVAAYQYGDISQMHVAGATGQLQHGAPMNVLGGLSAPFGQPQSMLASAAGSVLGQEAAAPGLSTWSRRSRQMKWTEEEKTRFVQSFREHGRDWQKIAREFPDKTPSQIKNFYQNYKVKLNLTTILAERGEPTRLRNSSKGAKSVQPSATRESIAEASGAAAATTAAIPKSAPGERPAMDEAFAGHRIHLPEGSRITVAPPTGASLGSLTVEPTQDLQNKQARIVARVHPAQPFHGAQGPVLSSLYGGAFADQFSKNLAHASPGGRHPLGSGAAPLLNLEFGTDATMAKPPLILQQAQMAGAQVHPAVNTPGAAAPEKQSANPQAMQAPSGGPANPFGAHGGIATAGSGMNLGLGGPAALLHQLYPQPSSVAIPPGTTAESGLHMPSSIQASLGIQGAAVASSGSTANLASAPLDVAKALQMTGGTVLPMRAGESESAAPASAPPSDAAVPGEASAVPAVEPLEAHVRDGGGAGEALPMQAAKLSSPERGADVDGAPEPSASAMDLEERSAEAVGATQEAALGAASPSGAVGIAPGAVDGVANAHQVQPKSHGGSGVANAAASPVKEELSTSEGNANKGNTNEPETLRIAEHSTGSEATAEPRNPVNGGRGALTDGDEDVLKQLAAPAEASEPPDAGKRDAANHAQVVANRFEETPKGEVSTLSARPLQTSDV</sequence>
<name>A0A7R9YE99_9STRA</name>
<feature type="domain" description="Myb-like" evidence="2">
    <location>
        <begin position="506"/>
        <end position="556"/>
    </location>
</feature>
<dbReference type="PROSITE" id="PS50090">
    <property type="entry name" value="MYB_LIKE"/>
    <property type="match status" value="1"/>
</dbReference>
<feature type="region of interest" description="Disordered" evidence="1">
    <location>
        <begin position="570"/>
        <end position="616"/>
    </location>
</feature>
<feature type="domain" description="SANT" evidence="3">
    <location>
        <begin position="137"/>
        <end position="188"/>
    </location>
</feature>
<feature type="domain" description="HTH myb-type" evidence="4">
    <location>
        <begin position="513"/>
        <end position="560"/>
    </location>
</feature>
<dbReference type="InterPro" id="IPR009057">
    <property type="entry name" value="Homeodomain-like_sf"/>
</dbReference>
<feature type="compositionally biased region" description="Polar residues" evidence="1">
    <location>
        <begin position="1100"/>
        <end position="1112"/>
    </location>
</feature>
<feature type="compositionally biased region" description="Low complexity" evidence="1">
    <location>
        <begin position="594"/>
        <end position="607"/>
    </location>
</feature>
<accession>A0A7R9YE99</accession>
<organism evidence="5">
    <name type="scientific">Pinguiococcus pyrenoidosus</name>
    <dbReference type="NCBI Taxonomy" id="172671"/>
    <lineage>
        <taxon>Eukaryota</taxon>
        <taxon>Sar</taxon>
        <taxon>Stramenopiles</taxon>
        <taxon>Ochrophyta</taxon>
        <taxon>Pinguiophyceae</taxon>
        <taxon>Pinguiochrysidales</taxon>
        <taxon>Pinguiochrysidaceae</taxon>
        <taxon>Pinguiococcus</taxon>
    </lineage>
</organism>
<feature type="region of interest" description="Disordered" evidence="1">
    <location>
        <begin position="241"/>
        <end position="264"/>
    </location>
</feature>
<dbReference type="CDD" id="cd00167">
    <property type="entry name" value="SANT"/>
    <property type="match status" value="2"/>
</dbReference>
<dbReference type="Pfam" id="PF00249">
    <property type="entry name" value="Myb_DNA-binding"/>
    <property type="match status" value="2"/>
</dbReference>
<feature type="compositionally biased region" description="Polar residues" evidence="1">
    <location>
        <begin position="358"/>
        <end position="368"/>
    </location>
</feature>
<dbReference type="InterPro" id="IPR017930">
    <property type="entry name" value="Myb_dom"/>
</dbReference>
<feature type="region of interest" description="Disordered" evidence="1">
    <location>
        <begin position="301"/>
        <end position="321"/>
    </location>
</feature>
<evidence type="ECO:0000256" key="1">
    <source>
        <dbReference type="SAM" id="MobiDB-lite"/>
    </source>
</evidence>
<feature type="region of interest" description="Disordered" evidence="1">
    <location>
        <begin position="743"/>
        <end position="779"/>
    </location>
</feature>
<dbReference type="PANTHER" id="PTHR13992">
    <property type="entry name" value="NUCLEAR RECEPTOR CO-REPRESSOR RELATED NCOR"/>
    <property type="match status" value="1"/>
</dbReference>
<evidence type="ECO:0000259" key="4">
    <source>
        <dbReference type="PROSITE" id="PS51294"/>
    </source>
</evidence>
<evidence type="ECO:0000313" key="5">
    <source>
        <dbReference type="EMBL" id="CAD8261171.1"/>
    </source>
</evidence>
<feature type="region of interest" description="Disordered" evidence="1">
    <location>
        <begin position="872"/>
        <end position="893"/>
    </location>
</feature>
<dbReference type="InterPro" id="IPR017884">
    <property type="entry name" value="SANT_dom"/>
</dbReference>
<dbReference type="InterPro" id="IPR001005">
    <property type="entry name" value="SANT/Myb"/>
</dbReference>
<evidence type="ECO:0000259" key="2">
    <source>
        <dbReference type="PROSITE" id="PS50090"/>
    </source>
</evidence>
<feature type="domain" description="SANT" evidence="3">
    <location>
        <begin position="509"/>
        <end position="560"/>
    </location>
</feature>
<dbReference type="AlphaFoldDB" id="A0A7R9YE99"/>
<feature type="compositionally biased region" description="Low complexity" evidence="1">
    <location>
        <begin position="874"/>
        <end position="891"/>
    </location>
</feature>
<evidence type="ECO:0008006" key="6">
    <source>
        <dbReference type="Google" id="ProtNLM"/>
    </source>
</evidence>
<feature type="compositionally biased region" description="Polar residues" evidence="1">
    <location>
        <begin position="1010"/>
        <end position="1023"/>
    </location>
</feature>
<dbReference type="PANTHER" id="PTHR13992:SF39">
    <property type="entry name" value="SMRTER, ISOFORM G"/>
    <property type="match status" value="1"/>
</dbReference>
<dbReference type="Gene3D" id="1.10.10.60">
    <property type="entry name" value="Homeodomain-like"/>
    <property type="match status" value="1"/>
</dbReference>
<dbReference type="SMART" id="SM00717">
    <property type="entry name" value="SANT"/>
    <property type="match status" value="2"/>
</dbReference>
<dbReference type="PROSITE" id="PS51294">
    <property type="entry name" value="HTH_MYB"/>
    <property type="match status" value="1"/>
</dbReference>
<proteinExistence type="predicted"/>
<reference evidence="5" key="1">
    <citation type="submission" date="2021-01" db="EMBL/GenBank/DDBJ databases">
        <authorList>
            <person name="Corre E."/>
            <person name="Pelletier E."/>
            <person name="Niang G."/>
            <person name="Scheremetjew M."/>
            <person name="Finn R."/>
            <person name="Kale V."/>
            <person name="Holt S."/>
            <person name="Cochrane G."/>
            <person name="Meng A."/>
            <person name="Brown T."/>
            <person name="Cohen L."/>
        </authorList>
    </citation>
    <scope>NUCLEOTIDE SEQUENCE</scope>
    <source>
        <strain evidence="5">CCMP2078</strain>
    </source>
</reference>
<dbReference type="InterPro" id="IPR051571">
    <property type="entry name" value="N-CoR_corepressor"/>
</dbReference>
<dbReference type="GO" id="GO:0000785">
    <property type="term" value="C:chromatin"/>
    <property type="evidence" value="ECO:0007669"/>
    <property type="project" value="TreeGrafter"/>
</dbReference>
<dbReference type="GO" id="GO:0005654">
    <property type="term" value="C:nucleoplasm"/>
    <property type="evidence" value="ECO:0007669"/>
    <property type="project" value="UniProtKB-ARBA"/>
</dbReference>
<feature type="compositionally biased region" description="Low complexity" evidence="1">
    <location>
        <begin position="1064"/>
        <end position="1073"/>
    </location>
</feature>
<dbReference type="GO" id="GO:0006357">
    <property type="term" value="P:regulation of transcription by RNA polymerase II"/>
    <property type="evidence" value="ECO:0007669"/>
    <property type="project" value="TreeGrafter"/>
</dbReference>
<dbReference type="SUPFAM" id="SSF46689">
    <property type="entry name" value="Homeodomain-like"/>
    <property type="match status" value="2"/>
</dbReference>
<gene>
    <name evidence="5" type="ORF">PPYR1160_LOCUS10673</name>
</gene>
<evidence type="ECO:0000259" key="3">
    <source>
        <dbReference type="PROSITE" id="PS51293"/>
    </source>
</evidence>
<feature type="region of interest" description="Disordered" evidence="1">
    <location>
        <begin position="921"/>
        <end position="954"/>
    </location>
</feature>
<dbReference type="GO" id="GO:0032991">
    <property type="term" value="C:protein-containing complex"/>
    <property type="evidence" value="ECO:0007669"/>
    <property type="project" value="UniProtKB-ARBA"/>
</dbReference>
<protein>
    <recommendedName>
        <fullName evidence="6">SANT domain-containing protein</fullName>
    </recommendedName>
</protein>
<feature type="region of interest" description="Disordered" evidence="1">
    <location>
        <begin position="348"/>
        <end position="414"/>
    </location>
</feature>
<feature type="region of interest" description="Disordered" evidence="1">
    <location>
        <begin position="982"/>
        <end position="1112"/>
    </location>
</feature>
<dbReference type="Gene3D" id="1.20.58.1880">
    <property type="match status" value="1"/>
</dbReference>